<dbReference type="PANTHER" id="PTHR44329">
    <property type="entry name" value="SERINE/THREONINE-PROTEIN KINASE TNNI3K-RELATED"/>
    <property type="match status" value="1"/>
</dbReference>
<dbReference type="InterPro" id="IPR001245">
    <property type="entry name" value="Ser-Thr/Tyr_kinase_cat_dom"/>
</dbReference>
<comment type="caution">
    <text evidence="3">The sequence shown here is derived from an EMBL/GenBank/DDBJ whole genome shotgun (WGS) entry which is preliminary data.</text>
</comment>
<reference evidence="3" key="1">
    <citation type="submission" date="2017-07" db="EMBL/GenBank/DDBJ databases">
        <title>Taro Niue Genome Assembly and Annotation.</title>
        <authorList>
            <person name="Atibalentja N."/>
            <person name="Keating K."/>
            <person name="Fields C.J."/>
        </authorList>
    </citation>
    <scope>NUCLEOTIDE SEQUENCE</scope>
    <source>
        <strain evidence="3">Niue_2</strain>
        <tissue evidence="3">Leaf</tissue>
    </source>
</reference>
<evidence type="ECO:0000313" key="3">
    <source>
        <dbReference type="EMBL" id="MQL78403.1"/>
    </source>
</evidence>
<dbReference type="Proteomes" id="UP000652761">
    <property type="component" value="Unassembled WGS sequence"/>
</dbReference>
<evidence type="ECO:0000313" key="4">
    <source>
        <dbReference type="Proteomes" id="UP000652761"/>
    </source>
</evidence>
<dbReference type="GO" id="GO:0005524">
    <property type="term" value="F:ATP binding"/>
    <property type="evidence" value="ECO:0007669"/>
    <property type="project" value="InterPro"/>
</dbReference>
<feature type="region of interest" description="Disordered" evidence="1">
    <location>
        <begin position="1"/>
        <end position="30"/>
    </location>
</feature>
<evidence type="ECO:0000259" key="2">
    <source>
        <dbReference type="PROSITE" id="PS50011"/>
    </source>
</evidence>
<dbReference type="GO" id="GO:0005886">
    <property type="term" value="C:plasma membrane"/>
    <property type="evidence" value="ECO:0007669"/>
    <property type="project" value="TreeGrafter"/>
</dbReference>
<evidence type="ECO:0000256" key="1">
    <source>
        <dbReference type="SAM" id="MobiDB-lite"/>
    </source>
</evidence>
<dbReference type="InterPro" id="IPR011009">
    <property type="entry name" value="Kinase-like_dom_sf"/>
</dbReference>
<feature type="compositionally biased region" description="Polar residues" evidence="1">
    <location>
        <begin position="17"/>
        <end position="30"/>
    </location>
</feature>
<dbReference type="PROSITE" id="PS50011">
    <property type="entry name" value="PROTEIN_KINASE_DOM"/>
    <property type="match status" value="1"/>
</dbReference>
<dbReference type="EMBL" id="NMUH01000398">
    <property type="protein sequence ID" value="MQL78403.1"/>
    <property type="molecule type" value="Genomic_DNA"/>
</dbReference>
<protein>
    <recommendedName>
        <fullName evidence="2">Protein kinase domain-containing protein</fullName>
    </recommendedName>
</protein>
<dbReference type="Gene3D" id="1.10.510.10">
    <property type="entry name" value="Transferase(Phosphotransferase) domain 1"/>
    <property type="match status" value="1"/>
</dbReference>
<sequence length="286" mass="32903">MARLQPPCRLGQRDTLRNNTKGNIVTTRATKPSPLEAKWRTHWQLLCSPTTDFCLQPPRKSEASYLITYTKQIHLLNNSCRKTYTYQITTVHNFRNVTSRDRRPAVFGMTTSLVCGLPSTVYFQDMKLLAFHLQIKFDFAHALSFYGKFQVISSAYLFPVLNGSPYNRKCDVYSFGICLWEIYCCDMPYPDLSFSELTSAVNLRPEIPRCCPNSLANVMKRCWDGNPDKRSEMDEVVSMLETIDTTKGGGMIPLDQQQDCICFRRRRGPAKPFTKQELMLRAFILS</sequence>
<dbReference type="GO" id="GO:0004713">
    <property type="term" value="F:protein tyrosine kinase activity"/>
    <property type="evidence" value="ECO:0007669"/>
    <property type="project" value="InterPro"/>
</dbReference>
<proteinExistence type="predicted"/>
<dbReference type="SUPFAM" id="SSF56112">
    <property type="entry name" value="Protein kinase-like (PK-like)"/>
    <property type="match status" value="1"/>
</dbReference>
<dbReference type="InterPro" id="IPR020635">
    <property type="entry name" value="Tyr_kinase_cat_dom"/>
</dbReference>
<accession>A0A843UAS5</accession>
<dbReference type="AlphaFoldDB" id="A0A843UAS5"/>
<gene>
    <name evidence="3" type="ORF">Taro_010837</name>
</gene>
<dbReference type="PANTHER" id="PTHR44329:SF160">
    <property type="entry name" value="OS05G0577700 PROTEIN"/>
    <property type="match status" value="1"/>
</dbReference>
<organism evidence="3 4">
    <name type="scientific">Colocasia esculenta</name>
    <name type="common">Wild taro</name>
    <name type="synonym">Arum esculentum</name>
    <dbReference type="NCBI Taxonomy" id="4460"/>
    <lineage>
        <taxon>Eukaryota</taxon>
        <taxon>Viridiplantae</taxon>
        <taxon>Streptophyta</taxon>
        <taxon>Embryophyta</taxon>
        <taxon>Tracheophyta</taxon>
        <taxon>Spermatophyta</taxon>
        <taxon>Magnoliopsida</taxon>
        <taxon>Liliopsida</taxon>
        <taxon>Araceae</taxon>
        <taxon>Aroideae</taxon>
        <taxon>Colocasieae</taxon>
        <taxon>Colocasia</taxon>
    </lineage>
</organism>
<name>A0A843UAS5_COLES</name>
<dbReference type="OrthoDB" id="4062651at2759"/>
<feature type="domain" description="Protein kinase" evidence="2">
    <location>
        <begin position="1"/>
        <end position="243"/>
    </location>
</feature>
<dbReference type="Pfam" id="PF07714">
    <property type="entry name" value="PK_Tyr_Ser-Thr"/>
    <property type="match status" value="1"/>
</dbReference>
<dbReference type="InterPro" id="IPR000719">
    <property type="entry name" value="Prot_kinase_dom"/>
</dbReference>
<keyword evidence="4" id="KW-1185">Reference proteome</keyword>
<dbReference type="SMART" id="SM00219">
    <property type="entry name" value="TyrKc"/>
    <property type="match status" value="1"/>
</dbReference>
<dbReference type="GO" id="GO:0004674">
    <property type="term" value="F:protein serine/threonine kinase activity"/>
    <property type="evidence" value="ECO:0007669"/>
    <property type="project" value="TreeGrafter"/>
</dbReference>
<dbReference type="InterPro" id="IPR051681">
    <property type="entry name" value="Ser/Thr_Kinases-Pseudokinases"/>
</dbReference>